<dbReference type="CDD" id="cd00042">
    <property type="entry name" value="CY"/>
    <property type="match status" value="1"/>
</dbReference>
<feature type="domain" description="Cystatin fetuin-A-type" evidence="9">
    <location>
        <begin position="133"/>
        <end position="248"/>
    </location>
</feature>
<evidence type="ECO:0000256" key="3">
    <source>
        <dbReference type="ARBA" id="ARBA00022729"/>
    </source>
</evidence>
<dbReference type="PANTHER" id="PTHR13814:SF6">
    <property type="entry name" value="ALPHA-2-HS-GLYCOPROTEIN"/>
    <property type="match status" value="1"/>
</dbReference>
<dbReference type="Gene3D" id="3.10.450.10">
    <property type="match status" value="2"/>
</dbReference>
<keyword evidence="11" id="KW-1185">Reference proteome</keyword>
<keyword evidence="5" id="KW-1015">Disulfide bond</keyword>
<feature type="region of interest" description="Disordered" evidence="7">
    <location>
        <begin position="249"/>
        <end position="414"/>
    </location>
</feature>
<evidence type="ECO:0000313" key="11">
    <source>
        <dbReference type="Proteomes" id="UP001274896"/>
    </source>
</evidence>
<dbReference type="PROSITE" id="PS51529">
    <property type="entry name" value="CYSTATIN_FETUIN_A"/>
    <property type="match status" value="1"/>
</dbReference>
<protein>
    <recommendedName>
        <fullName evidence="9">Cystatin fetuin-A-type domain-containing protein</fullName>
    </recommendedName>
</protein>
<evidence type="ECO:0000313" key="10">
    <source>
        <dbReference type="EMBL" id="KAK3533968.1"/>
    </source>
</evidence>
<dbReference type="GO" id="GO:0072562">
    <property type="term" value="C:blood microparticle"/>
    <property type="evidence" value="ECO:0007669"/>
    <property type="project" value="TreeGrafter"/>
</dbReference>
<dbReference type="InterPro" id="IPR025760">
    <property type="entry name" value="Cystatin_Fetuin_A"/>
</dbReference>
<comment type="caution">
    <text evidence="10">The sequence shown here is derived from an EMBL/GenBank/DDBJ whole genome shotgun (WGS) entry which is preliminary data.</text>
</comment>
<reference evidence="10" key="1">
    <citation type="submission" date="2023-06" db="EMBL/GenBank/DDBJ databases">
        <title>Male Hemibagrus guttatus genome.</title>
        <authorList>
            <person name="Bian C."/>
        </authorList>
    </citation>
    <scope>NUCLEOTIDE SEQUENCE</scope>
    <source>
        <strain evidence="10">Male_cb2023</strain>
        <tissue evidence="10">Muscle</tissue>
    </source>
</reference>
<gene>
    <name evidence="10" type="ORF">QTP70_034986</name>
</gene>
<evidence type="ECO:0000256" key="5">
    <source>
        <dbReference type="ARBA" id="ARBA00023157"/>
    </source>
</evidence>
<evidence type="ECO:0000256" key="7">
    <source>
        <dbReference type="SAM" id="MobiDB-lite"/>
    </source>
</evidence>
<dbReference type="SUPFAM" id="SSF54403">
    <property type="entry name" value="Cystatin/monellin"/>
    <property type="match status" value="2"/>
</dbReference>
<evidence type="ECO:0000256" key="1">
    <source>
        <dbReference type="ARBA" id="ARBA00004613"/>
    </source>
</evidence>
<dbReference type="GO" id="GO:0031012">
    <property type="term" value="C:extracellular matrix"/>
    <property type="evidence" value="ECO:0007669"/>
    <property type="project" value="TreeGrafter"/>
</dbReference>
<feature type="chain" id="PRO_5042265548" description="Cystatin fetuin-A-type domain-containing protein" evidence="8">
    <location>
        <begin position="20"/>
        <end position="437"/>
    </location>
</feature>
<dbReference type="InterPro" id="IPR000010">
    <property type="entry name" value="Cystatin_dom"/>
</dbReference>
<dbReference type="Pfam" id="PF00031">
    <property type="entry name" value="Cystatin"/>
    <property type="match status" value="1"/>
</dbReference>
<evidence type="ECO:0000259" key="9">
    <source>
        <dbReference type="PROSITE" id="PS51529"/>
    </source>
</evidence>
<feature type="compositionally biased region" description="Basic residues" evidence="7">
    <location>
        <begin position="249"/>
        <end position="280"/>
    </location>
</feature>
<keyword evidence="3 8" id="KW-0732">Signal</keyword>
<feature type="compositionally biased region" description="Basic residues" evidence="7">
    <location>
        <begin position="350"/>
        <end position="369"/>
    </location>
</feature>
<organism evidence="10 11">
    <name type="scientific">Hemibagrus guttatus</name>
    <dbReference type="NCBI Taxonomy" id="175788"/>
    <lineage>
        <taxon>Eukaryota</taxon>
        <taxon>Metazoa</taxon>
        <taxon>Chordata</taxon>
        <taxon>Craniata</taxon>
        <taxon>Vertebrata</taxon>
        <taxon>Euteleostomi</taxon>
        <taxon>Actinopterygii</taxon>
        <taxon>Neopterygii</taxon>
        <taxon>Teleostei</taxon>
        <taxon>Ostariophysi</taxon>
        <taxon>Siluriformes</taxon>
        <taxon>Bagridae</taxon>
        <taxon>Hemibagrus</taxon>
    </lineage>
</organism>
<comment type="subcellular location">
    <subcellularLocation>
        <location evidence="1">Secreted</location>
    </subcellularLocation>
</comment>
<evidence type="ECO:0000256" key="4">
    <source>
        <dbReference type="ARBA" id="ARBA00022737"/>
    </source>
</evidence>
<sequence>MRGLLVLAVLCQGLFASSASDCRNYTAQAAADEAEYLINRLHHHGYKFKLDSFTEEQSTTGQPSCLNELTLTLSETKCHIVNPKPFDECEVRQEHETPVTAKCNVTFCEGGDKPGIARLICDTEPVSSKQLASICPDCPSLLPLHDPQGLESVKAAIEKFNKDFNQTSYFKLLEVGRLRTQYNMMFGMSHFAEFAIVETECAVNVKEKTACKQKCPNEAHHGFCKSTRLGNGDLTLDCEIYDIQNTTHHPHPPFHRGKHCGKHERHPHGPGHHERHPHGPGHHESGEHESPPGLGEKGKHESPPGLGEKRKHGTRPGHPTRPGQPEHPEHATSTGPLSHRFCFTRSSRGPPHHGRHPHHRGPPHHGGPPHHRDHEEHNHGHKKPHPKPDVPKAHPTPPGSEESPDFSFPHCHGAVKIPPSIHPICPFPPSFHRGDHH</sequence>
<keyword evidence="6" id="KW-0325">Glycoprotein</keyword>
<keyword evidence="2" id="KW-0964">Secreted</keyword>
<keyword evidence="4" id="KW-0677">Repeat</keyword>
<feature type="signal peptide" evidence="8">
    <location>
        <begin position="1"/>
        <end position="19"/>
    </location>
</feature>
<dbReference type="InterPro" id="IPR050735">
    <property type="entry name" value="Kininogen_Fetuin_HRG"/>
</dbReference>
<dbReference type="AlphaFoldDB" id="A0AAE0QW64"/>
<evidence type="ECO:0000256" key="8">
    <source>
        <dbReference type="SAM" id="SignalP"/>
    </source>
</evidence>
<dbReference type="EMBL" id="JAUCMX010000010">
    <property type="protein sequence ID" value="KAK3533968.1"/>
    <property type="molecule type" value="Genomic_DNA"/>
</dbReference>
<accession>A0AAE0QW64</accession>
<dbReference type="PANTHER" id="PTHR13814">
    <property type="entry name" value="FETUIN"/>
    <property type="match status" value="1"/>
</dbReference>
<dbReference type="InterPro" id="IPR046350">
    <property type="entry name" value="Cystatin_sf"/>
</dbReference>
<evidence type="ECO:0000256" key="2">
    <source>
        <dbReference type="ARBA" id="ARBA00022525"/>
    </source>
</evidence>
<name>A0AAE0QW64_9TELE</name>
<feature type="compositionally biased region" description="Basic and acidic residues" evidence="7">
    <location>
        <begin position="281"/>
        <end position="302"/>
    </location>
</feature>
<evidence type="ECO:0000256" key="6">
    <source>
        <dbReference type="ARBA" id="ARBA00023180"/>
    </source>
</evidence>
<dbReference type="Proteomes" id="UP001274896">
    <property type="component" value="Unassembled WGS sequence"/>
</dbReference>
<dbReference type="GO" id="GO:0004869">
    <property type="term" value="F:cysteine-type endopeptidase inhibitor activity"/>
    <property type="evidence" value="ECO:0007669"/>
    <property type="project" value="InterPro"/>
</dbReference>
<proteinExistence type="predicted"/>